<proteinExistence type="predicted"/>
<protein>
    <submittedName>
        <fullName evidence="2">Predicted protein</fullName>
    </submittedName>
</protein>
<dbReference type="EMBL" id="DS547155">
    <property type="protein sequence ID" value="EDR00024.1"/>
    <property type="molecule type" value="Genomic_DNA"/>
</dbReference>
<dbReference type="HOGENOM" id="CLU_004966_2_0_1"/>
<name>B0DZH9_LACBS</name>
<dbReference type="OrthoDB" id="2527272at2759"/>
<evidence type="ECO:0000256" key="1">
    <source>
        <dbReference type="SAM" id="MobiDB-lite"/>
    </source>
</evidence>
<keyword evidence="3" id="KW-1185">Reference proteome</keyword>
<dbReference type="AlphaFoldDB" id="B0DZH9"/>
<feature type="region of interest" description="Disordered" evidence="1">
    <location>
        <begin position="190"/>
        <end position="213"/>
    </location>
</feature>
<evidence type="ECO:0000313" key="2">
    <source>
        <dbReference type="EMBL" id="EDR00024.1"/>
    </source>
</evidence>
<reference evidence="2 3" key="1">
    <citation type="journal article" date="2008" name="Nature">
        <title>The genome of Laccaria bicolor provides insights into mycorrhizal symbiosis.</title>
        <authorList>
            <person name="Martin F."/>
            <person name="Aerts A."/>
            <person name="Ahren D."/>
            <person name="Brun A."/>
            <person name="Danchin E.G.J."/>
            <person name="Duchaussoy F."/>
            <person name="Gibon J."/>
            <person name="Kohler A."/>
            <person name="Lindquist E."/>
            <person name="Pereda V."/>
            <person name="Salamov A."/>
            <person name="Shapiro H.J."/>
            <person name="Wuyts J."/>
            <person name="Blaudez D."/>
            <person name="Buee M."/>
            <person name="Brokstein P."/>
            <person name="Canbaeck B."/>
            <person name="Cohen D."/>
            <person name="Courty P.E."/>
            <person name="Coutinho P.M."/>
            <person name="Delaruelle C."/>
            <person name="Detter J.C."/>
            <person name="Deveau A."/>
            <person name="DiFazio S."/>
            <person name="Duplessis S."/>
            <person name="Fraissinet-Tachet L."/>
            <person name="Lucic E."/>
            <person name="Frey-Klett P."/>
            <person name="Fourrey C."/>
            <person name="Feussner I."/>
            <person name="Gay G."/>
            <person name="Grimwood J."/>
            <person name="Hoegger P.J."/>
            <person name="Jain P."/>
            <person name="Kilaru S."/>
            <person name="Labbe J."/>
            <person name="Lin Y.C."/>
            <person name="Legue V."/>
            <person name="Le Tacon F."/>
            <person name="Marmeisse R."/>
            <person name="Melayah D."/>
            <person name="Montanini B."/>
            <person name="Muratet M."/>
            <person name="Nehls U."/>
            <person name="Niculita-Hirzel H."/>
            <person name="Oudot-Le Secq M.P."/>
            <person name="Peter M."/>
            <person name="Quesneville H."/>
            <person name="Rajashekar B."/>
            <person name="Reich M."/>
            <person name="Rouhier N."/>
            <person name="Schmutz J."/>
            <person name="Yin T."/>
            <person name="Chalot M."/>
            <person name="Henrissat B."/>
            <person name="Kuees U."/>
            <person name="Lucas S."/>
            <person name="Van de Peer Y."/>
            <person name="Podila G.K."/>
            <person name="Polle A."/>
            <person name="Pukkila P.J."/>
            <person name="Richardson P.M."/>
            <person name="Rouze P."/>
            <person name="Sanders I.R."/>
            <person name="Stajich J.E."/>
            <person name="Tunlid A."/>
            <person name="Tuskan G."/>
            <person name="Grigoriev I.V."/>
        </authorList>
    </citation>
    <scope>NUCLEOTIDE SEQUENCE [LARGE SCALE GENOMIC DNA]</scope>
    <source>
        <strain evidence="3">S238N-H82 / ATCC MYA-4686</strain>
    </source>
</reference>
<dbReference type="InParanoid" id="B0DZH9"/>
<dbReference type="KEGG" id="lbc:LACBIDRAFT_314936"/>
<accession>B0DZH9</accession>
<feature type="compositionally biased region" description="Acidic residues" evidence="1">
    <location>
        <begin position="190"/>
        <end position="202"/>
    </location>
</feature>
<dbReference type="RefSeq" id="XP_001889333.1">
    <property type="nucleotide sequence ID" value="XM_001889298.1"/>
</dbReference>
<dbReference type="Proteomes" id="UP000001194">
    <property type="component" value="Unassembled WGS sequence"/>
</dbReference>
<organism evidence="3">
    <name type="scientific">Laccaria bicolor (strain S238N-H82 / ATCC MYA-4686)</name>
    <name type="common">Bicoloured deceiver</name>
    <name type="synonym">Laccaria laccata var. bicolor</name>
    <dbReference type="NCBI Taxonomy" id="486041"/>
    <lineage>
        <taxon>Eukaryota</taxon>
        <taxon>Fungi</taxon>
        <taxon>Dikarya</taxon>
        <taxon>Basidiomycota</taxon>
        <taxon>Agaricomycotina</taxon>
        <taxon>Agaricomycetes</taxon>
        <taxon>Agaricomycetidae</taxon>
        <taxon>Agaricales</taxon>
        <taxon>Agaricineae</taxon>
        <taxon>Hydnangiaceae</taxon>
        <taxon>Laccaria</taxon>
    </lineage>
</organism>
<sequence>MLQRPGESNDWQPGLRRTVQHHDDDDDVIIPCHNYFGAARFYCVETITTPCDVVIAWVKFDKSESPTNILNCWNRWKKTTRFIVDSYHYINHRTLDYLCRKWCNPGPLNGSAPNLVNVAYDKNNQPYFQCAFNTQACKQLNSWLGGFGSILKRMKTGHFDWFLHTMLFYHTQHVIRKQAQQEEPHQIIEIEDDEGEEAEESVEVGHWAVEEDD</sequence>
<gene>
    <name evidence="2" type="ORF">LACBIDRAFT_314936</name>
</gene>
<evidence type="ECO:0000313" key="3">
    <source>
        <dbReference type="Proteomes" id="UP000001194"/>
    </source>
</evidence>
<dbReference type="GeneID" id="6084962"/>